<evidence type="ECO:0000256" key="1">
    <source>
        <dbReference type="ARBA" id="ARBA00022679"/>
    </source>
</evidence>
<accession>A0A327VJT1</accession>
<gene>
    <name evidence="4" type="ORF">CLV59_11016</name>
</gene>
<organism evidence="4 5">
    <name type="scientific">Chitinophaga dinghuensis</name>
    <dbReference type="NCBI Taxonomy" id="1539050"/>
    <lineage>
        <taxon>Bacteria</taxon>
        <taxon>Pseudomonadati</taxon>
        <taxon>Bacteroidota</taxon>
        <taxon>Chitinophagia</taxon>
        <taxon>Chitinophagales</taxon>
        <taxon>Chitinophagaceae</taxon>
        <taxon>Chitinophaga</taxon>
    </lineage>
</organism>
<dbReference type="OrthoDB" id="9789605at2"/>
<proteinExistence type="predicted"/>
<reference evidence="4 5" key="1">
    <citation type="submission" date="2018-06" db="EMBL/GenBank/DDBJ databases">
        <title>Genomic Encyclopedia of Archaeal and Bacterial Type Strains, Phase II (KMG-II): from individual species to whole genera.</title>
        <authorList>
            <person name="Goeker M."/>
        </authorList>
    </citation>
    <scope>NUCLEOTIDE SEQUENCE [LARGE SCALE GENOMIC DNA]</scope>
    <source>
        <strain evidence="4 5">DSM 29821</strain>
    </source>
</reference>
<dbReference type="RefSeq" id="WP_111594882.1">
    <property type="nucleotide sequence ID" value="NZ_QLMA01000010.1"/>
</dbReference>
<name>A0A327VJT1_9BACT</name>
<dbReference type="SUPFAM" id="SSF55729">
    <property type="entry name" value="Acyl-CoA N-acyltransferases (Nat)"/>
    <property type="match status" value="1"/>
</dbReference>
<keyword evidence="5" id="KW-1185">Reference proteome</keyword>
<evidence type="ECO:0000259" key="3">
    <source>
        <dbReference type="PROSITE" id="PS51186"/>
    </source>
</evidence>
<keyword evidence="1 4" id="KW-0808">Transferase</keyword>
<dbReference type="Gene3D" id="3.40.630.30">
    <property type="match status" value="1"/>
</dbReference>
<dbReference type="PANTHER" id="PTHR43800:SF1">
    <property type="entry name" value="PEPTIDYL-LYSINE N-ACETYLTRANSFERASE YJAB"/>
    <property type="match status" value="1"/>
</dbReference>
<feature type="domain" description="N-acetyltransferase" evidence="3">
    <location>
        <begin position="2"/>
        <end position="146"/>
    </location>
</feature>
<dbReference type="CDD" id="cd04301">
    <property type="entry name" value="NAT_SF"/>
    <property type="match status" value="1"/>
</dbReference>
<dbReference type="GO" id="GO:0016747">
    <property type="term" value="F:acyltransferase activity, transferring groups other than amino-acyl groups"/>
    <property type="evidence" value="ECO:0007669"/>
    <property type="project" value="InterPro"/>
</dbReference>
<evidence type="ECO:0000256" key="2">
    <source>
        <dbReference type="ARBA" id="ARBA00023315"/>
    </source>
</evidence>
<dbReference type="InterPro" id="IPR016181">
    <property type="entry name" value="Acyl_CoA_acyltransferase"/>
</dbReference>
<dbReference type="Pfam" id="PF13673">
    <property type="entry name" value="Acetyltransf_10"/>
    <property type="match status" value="1"/>
</dbReference>
<dbReference type="PANTHER" id="PTHR43800">
    <property type="entry name" value="PEPTIDYL-LYSINE N-ACETYLTRANSFERASE YJAB"/>
    <property type="match status" value="1"/>
</dbReference>
<sequence length="146" mass="16475">MIQIDHASANDYDEMIAVWEDAVRATHHFLEEEQIQYYKPLIKNEYFQHVDLRCARDESGAIKGFVGVAGNKLEMLFVHSDSHGKGLGKQLLTYSVEEMGVTEVDVNEQNEGATGFYKHCGFEVVERSAVDGQGNPFPILHMKKIS</sequence>
<dbReference type="EMBL" id="QLMA01000010">
    <property type="protein sequence ID" value="RAJ74970.1"/>
    <property type="molecule type" value="Genomic_DNA"/>
</dbReference>
<protein>
    <submittedName>
        <fullName evidence="4">Putative acetyltransferase</fullName>
    </submittedName>
</protein>
<evidence type="ECO:0000313" key="5">
    <source>
        <dbReference type="Proteomes" id="UP000249819"/>
    </source>
</evidence>
<keyword evidence="2" id="KW-0012">Acyltransferase</keyword>
<dbReference type="InterPro" id="IPR000182">
    <property type="entry name" value="GNAT_dom"/>
</dbReference>
<dbReference type="Proteomes" id="UP000249819">
    <property type="component" value="Unassembled WGS sequence"/>
</dbReference>
<comment type="caution">
    <text evidence="4">The sequence shown here is derived from an EMBL/GenBank/DDBJ whole genome shotgun (WGS) entry which is preliminary data.</text>
</comment>
<dbReference type="PROSITE" id="PS51186">
    <property type="entry name" value="GNAT"/>
    <property type="match status" value="1"/>
</dbReference>
<evidence type="ECO:0000313" key="4">
    <source>
        <dbReference type="EMBL" id="RAJ74970.1"/>
    </source>
</evidence>
<dbReference type="AlphaFoldDB" id="A0A327VJT1"/>